<dbReference type="GO" id="GO:0004364">
    <property type="term" value="F:glutathione transferase activity"/>
    <property type="evidence" value="ECO:0007669"/>
    <property type="project" value="TreeGrafter"/>
</dbReference>
<accession>A0A6A6U9I3</accession>
<organism evidence="4 5">
    <name type="scientific">Microthyrium microscopicum</name>
    <dbReference type="NCBI Taxonomy" id="703497"/>
    <lineage>
        <taxon>Eukaryota</taxon>
        <taxon>Fungi</taxon>
        <taxon>Dikarya</taxon>
        <taxon>Ascomycota</taxon>
        <taxon>Pezizomycotina</taxon>
        <taxon>Dothideomycetes</taxon>
        <taxon>Dothideomycetes incertae sedis</taxon>
        <taxon>Microthyriales</taxon>
        <taxon>Microthyriaceae</taxon>
        <taxon>Microthyrium</taxon>
    </lineage>
</organism>
<reference evidence="4" key="1">
    <citation type="journal article" date="2020" name="Stud. Mycol.">
        <title>101 Dothideomycetes genomes: a test case for predicting lifestyles and emergence of pathogens.</title>
        <authorList>
            <person name="Haridas S."/>
            <person name="Albert R."/>
            <person name="Binder M."/>
            <person name="Bloem J."/>
            <person name="Labutti K."/>
            <person name="Salamov A."/>
            <person name="Andreopoulos B."/>
            <person name="Baker S."/>
            <person name="Barry K."/>
            <person name="Bills G."/>
            <person name="Bluhm B."/>
            <person name="Cannon C."/>
            <person name="Castanera R."/>
            <person name="Culley D."/>
            <person name="Daum C."/>
            <person name="Ezra D."/>
            <person name="Gonzalez J."/>
            <person name="Henrissat B."/>
            <person name="Kuo A."/>
            <person name="Liang C."/>
            <person name="Lipzen A."/>
            <person name="Lutzoni F."/>
            <person name="Magnuson J."/>
            <person name="Mondo S."/>
            <person name="Nolan M."/>
            <person name="Ohm R."/>
            <person name="Pangilinan J."/>
            <person name="Park H.-J."/>
            <person name="Ramirez L."/>
            <person name="Alfaro M."/>
            <person name="Sun H."/>
            <person name="Tritt A."/>
            <person name="Yoshinaga Y."/>
            <person name="Zwiers L.-H."/>
            <person name="Turgeon B."/>
            <person name="Goodwin S."/>
            <person name="Spatafora J."/>
            <person name="Crous P."/>
            <person name="Grigoriev I."/>
        </authorList>
    </citation>
    <scope>NUCLEOTIDE SEQUENCE</scope>
    <source>
        <strain evidence="4">CBS 115976</strain>
    </source>
</reference>
<dbReference type="PROSITE" id="PS50405">
    <property type="entry name" value="GST_CTER"/>
    <property type="match status" value="1"/>
</dbReference>
<evidence type="ECO:0000313" key="5">
    <source>
        <dbReference type="Proteomes" id="UP000799302"/>
    </source>
</evidence>
<dbReference type="Gene3D" id="1.20.1050.10">
    <property type="match status" value="1"/>
</dbReference>
<comment type="similarity">
    <text evidence="1">Belongs to the GST superfamily. Zeta family.</text>
</comment>
<dbReference type="InterPro" id="IPR040079">
    <property type="entry name" value="Glutathione_S-Trfase"/>
</dbReference>
<evidence type="ECO:0000256" key="1">
    <source>
        <dbReference type="ARBA" id="ARBA00010007"/>
    </source>
</evidence>
<feature type="domain" description="GST C-terminal" evidence="3">
    <location>
        <begin position="101"/>
        <end position="226"/>
    </location>
</feature>
<dbReference type="InterPro" id="IPR010987">
    <property type="entry name" value="Glutathione-S-Trfase_C-like"/>
</dbReference>
<dbReference type="InterPro" id="IPR004045">
    <property type="entry name" value="Glutathione_S-Trfase_N"/>
</dbReference>
<keyword evidence="5" id="KW-1185">Reference proteome</keyword>
<dbReference type="SUPFAM" id="SSF52833">
    <property type="entry name" value="Thioredoxin-like"/>
    <property type="match status" value="1"/>
</dbReference>
<dbReference type="PANTHER" id="PTHR42673">
    <property type="entry name" value="MALEYLACETOACETATE ISOMERASE"/>
    <property type="match status" value="1"/>
</dbReference>
<feature type="domain" description="GST N-terminal" evidence="2">
    <location>
        <begin position="8"/>
        <end position="96"/>
    </location>
</feature>
<dbReference type="Proteomes" id="UP000799302">
    <property type="component" value="Unassembled WGS sequence"/>
</dbReference>
<dbReference type="SUPFAM" id="SSF47616">
    <property type="entry name" value="GST C-terminal domain-like"/>
    <property type="match status" value="1"/>
</dbReference>
<evidence type="ECO:0000259" key="2">
    <source>
        <dbReference type="PROSITE" id="PS50404"/>
    </source>
</evidence>
<dbReference type="PROSITE" id="PS50404">
    <property type="entry name" value="GST_NTER"/>
    <property type="match status" value="1"/>
</dbReference>
<sequence length="240" mass="26556">MSLNPSSTNLTLYHFYRSSSSSRLRIALAHRKIPYHKISINLLTKAHHEAAYAAINPSMTVPTLIAPPPDPKEKPIIITQSFAALEYLEETHTTNPLLPKDPGARATVRTLTNLIVAENQATTSMRLVARVKRLAGEKAELEWLQDFTRSAFNAYETIAAPSAGLYSVGDEMTMADVCLAPAIWNAVEKANLSIDEWPTIARVFRNLMAVDAVREGGWWNQEDCPADAAKEGRARWEGGK</sequence>
<dbReference type="GO" id="GO:0006559">
    <property type="term" value="P:L-phenylalanine catabolic process"/>
    <property type="evidence" value="ECO:0007669"/>
    <property type="project" value="TreeGrafter"/>
</dbReference>
<dbReference type="SFLD" id="SFLDS00019">
    <property type="entry name" value="Glutathione_Transferase_(cytos"/>
    <property type="match status" value="1"/>
</dbReference>
<protein>
    <submittedName>
        <fullName evidence="4">Maleylacetoacetate isomerase maia</fullName>
    </submittedName>
</protein>
<name>A0A6A6U9I3_9PEZI</name>
<dbReference type="NCBIfam" id="TIGR01262">
    <property type="entry name" value="maiA"/>
    <property type="match status" value="1"/>
</dbReference>
<keyword evidence="4" id="KW-0413">Isomerase</keyword>
<dbReference type="SFLD" id="SFLDG00358">
    <property type="entry name" value="Main_(cytGST)"/>
    <property type="match status" value="1"/>
</dbReference>
<dbReference type="GO" id="GO:0016034">
    <property type="term" value="F:maleylacetoacetate isomerase activity"/>
    <property type="evidence" value="ECO:0007669"/>
    <property type="project" value="TreeGrafter"/>
</dbReference>
<dbReference type="AlphaFoldDB" id="A0A6A6U9I3"/>
<dbReference type="OrthoDB" id="202840at2759"/>
<dbReference type="Gene3D" id="3.40.30.10">
    <property type="entry name" value="Glutaredoxin"/>
    <property type="match status" value="1"/>
</dbReference>
<dbReference type="GO" id="GO:0006749">
    <property type="term" value="P:glutathione metabolic process"/>
    <property type="evidence" value="ECO:0007669"/>
    <property type="project" value="TreeGrafter"/>
</dbReference>
<proteinExistence type="inferred from homology"/>
<dbReference type="InterPro" id="IPR005955">
    <property type="entry name" value="GST_Zeta"/>
</dbReference>
<evidence type="ECO:0000313" key="4">
    <source>
        <dbReference type="EMBL" id="KAF2668842.1"/>
    </source>
</evidence>
<dbReference type="Pfam" id="PF13417">
    <property type="entry name" value="GST_N_3"/>
    <property type="match status" value="1"/>
</dbReference>
<evidence type="ECO:0000259" key="3">
    <source>
        <dbReference type="PROSITE" id="PS50405"/>
    </source>
</evidence>
<dbReference type="GO" id="GO:0005739">
    <property type="term" value="C:mitochondrion"/>
    <property type="evidence" value="ECO:0007669"/>
    <property type="project" value="TreeGrafter"/>
</dbReference>
<dbReference type="InterPro" id="IPR036282">
    <property type="entry name" value="Glutathione-S-Trfase_C_sf"/>
</dbReference>
<dbReference type="PANTHER" id="PTHR42673:SF4">
    <property type="entry name" value="MALEYLACETOACETATE ISOMERASE"/>
    <property type="match status" value="1"/>
</dbReference>
<dbReference type="EMBL" id="MU004236">
    <property type="protein sequence ID" value="KAF2668842.1"/>
    <property type="molecule type" value="Genomic_DNA"/>
</dbReference>
<dbReference type="InterPro" id="IPR036249">
    <property type="entry name" value="Thioredoxin-like_sf"/>
</dbReference>
<gene>
    <name evidence="4" type="ORF">BT63DRAFT_402836</name>
</gene>